<dbReference type="InterPro" id="IPR050138">
    <property type="entry name" value="DHOase/Allantoinase_Hydrolase"/>
</dbReference>
<feature type="binding site" evidence="6">
    <location>
        <position position="281"/>
    </location>
    <ligand>
        <name>Zn(2+)</name>
        <dbReference type="ChEBI" id="CHEBI:29105"/>
        <label>1</label>
    </ligand>
</feature>
<dbReference type="GO" id="GO:0004151">
    <property type="term" value="F:dihydroorotase activity"/>
    <property type="evidence" value="ECO:0007669"/>
    <property type="project" value="UniProtKB-UniRule"/>
</dbReference>
<dbReference type="GO" id="GO:0004038">
    <property type="term" value="F:allantoinase activity"/>
    <property type="evidence" value="ECO:0007669"/>
    <property type="project" value="TreeGrafter"/>
</dbReference>
<dbReference type="STRING" id="1533.SAMN05443638_11421"/>
<dbReference type="InterPro" id="IPR011059">
    <property type="entry name" value="Metal-dep_hydrolase_composite"/>
</dbReference>
<organism evidence="8 9">
    <name type="scientific">Clostridium fallax</name>
    <dbReference type="NCBI Taxonomy" id="1533"/>
    <lineage>
        <taxon>Bacteria</taxon>
        <taxon>Bacillati</taxon>
        <taxon>Bacillota</taxon>
        <taxon>Clostridia</taxon>
        <taxon>Eubacteriales</taxon>
        <taxon>Clostridiaceae</taxon>
        <taxon>Clostridium</taxon>
    </lineage>
</organism>
<dbReference type="InterPro" id="IPR032466">
    <property type="entry name" value="Metal_Hydrolase"/>
</dbReference>
<dbReference type="Gene3D" id="3.20.20.140">
    <property type="entry name" value="Metal-dependent hydrolases"/>
    <property type="match status" value="1"/>
</dbReference>
<feature type="binding site" evidence="6">
    <location>
        <position position="149"/>
    </location>
    <ligand>
        <name>Zn(2+)</name>
        <dbReference type="ChEBI" id="CHEBI:29105"/>
        <label>2</label>
    </ligand>
</feature>
<dbReference type="UniPathway" id="UPA00070">
    <property type="reaction ID" value="UER00117"/>
</dbReference>
<dbReference type="CDD" id="cd01317">
    <property type="entry name" value="DHOase_IIa"/>
    <property type="match status" value="1"/>
</dbReference>
<comment type="pathway">
    <text evidence="6">Pyrimidine metabolism; UMP biosynthesis via de novo pathway; (S)-dihydroorotate from bicarbonate: step 3/3.</text>
</comment>
<dbReference type="PANTHER" id="PTHR43668">
    <property type="entry name" value="ALLANTOINASE"/>
    <property type="match status" value="1"/>
</dbReference>
<feature type="domain" description="Amidohydrolase-related" evidence="7">
    <location>
        <begin position="48"/>
        <end position="393"/>
    </location>
</feature>
<feature type="binding site" evidence="6">
    <location>
        <begin position="59"/>
        <end position="61"/>
    </location>
    <ligand>
        <name>substrate</name>
    </ligand>
</feature>
<comment type="cofactor">
    <cofactor evidence="6">
        <name>Zn(2+)</name>
        <dbReference type="ChEBI" id="CHEBI:29105"/>
    </cofactor>
    <text evidence="6">Binds 2 Zn(2+) ions per subunit.</text>
</comment>
<feature type="binding site" evidence="6">
    <location>
        <position position="149"/>
    </location>
    <ligand>
        <name>Zn(2+)</name>
        <dbReference type="ChEBI" id="CHEBI:29105"/>
        <label>1</label>
    </ligand>
</feature>
<dbReference type="InterPro" id="IPR002195">
    <property type="entry name" value="Dihydroorotase_CS"/>
</dbReference>
<evidence type="ECO:0000256" key="6">
    <source>
        <dbReference type="HAMAP-Rule" id="MF_00220"/>
    </source>
</evidence>
<dbReference type="GO" id="GO:0008270">
    <property type="term" value="F:zinc ion binding"/>
    <property type="evidence" value="ECO:0007669"/>
    <property type="project" value="UniProtKB-UniRule"/>
</dbReference>
<feature type="binding site" evidence="6">
    <location>
        <position position="285"/>
    </location>
    <ligand>
        <name>substrate</name>
    </ligand>
</feature>
<reference evidence="8 9" key="1">
    <citation type="submission" date="2016-11" db="EMBL/GenBank/DDBJ databases">
        <authorList>
            <person name="Jaros S."/>
            <person name="Januszkiewicz K."/>
            <person name="Wedrychowicz H."/>
        </authorList>
    </citation>
    <scope>NUCLEOTIDE SEQUENCE [LARGE SCALE GENOMIC DNA]</scope>
    <source>
        <strain evidence="8 9">DSM 2631</strain>
    </source>
</reference>
<gene>
    <name evidence="6" type="primary">pyrC</name>
    <name evidence="8" type="ORF">SAMN05443638_11421</name>
</gene>
<evidence type="ECO:0000256" key="2">
    <source>
        <dbReference type="ARBA" id="ARBA00010286"/>
    </source>
</evidence>
<dbReference type="PANTHER" id="PTHR43668:SF2">
    <property type="entry name" value="ALLANTOINASE"/>
    <property type="match status" value="1"/>
</dbReference>
<dbReference type="SUPFAM" id="SSF51556">
    <property type="entry name" value="Metallo-dependent hydrolases"/>
    <property type="match status" value="1"/>
</dbReference>
<evidence type="ECO:0000259" key="7">
    <source>
        <dbReference type="Pfam" id="PF01979"/>
    </source>
</evidence>
<feature type="active site" evidence="6">
    <location>
        <position position="281"/>
    </location>
</feature>
<keyword evidence="9" id="KW-1185">Reference proteome</keyword>
<evidence type="ECO:0000313" key="8">
    <source>
        <dbReference type="EMBL" id="SHE84857.1"/>
    </source>
</evidence>
<dbReference type="SUPFAM" id="SSF51338">
    <property type="entry name" value="Composite domain of metallo-dependent hydrolases"/>
    <property type="match status" value="1"/>
</dbReference>
<dbReference type="GO" id="GO:0006145">
    <property type="term" value="P:purine nucleobase catabolic process"/>
    <property type="evidence" value="ECO:0007669"/>
    <property type="project" value="TreeGrafter"/>
</dbReference>
<dbReference type="PROSITE" id="PS00482">
    <property type="entry name" value="DIHYDROOROTASE_1"/>
    <property type="match status" value="1"/>
</dbReference>
<feature type="binding site" evidence="6">
    <location>
        <position position="176"/>
    </location>
    <ligand>
        <name>Zn(2+)</name>
        <dbReference type="ChEBI" id="CHEBI:29105"/>
        <label>2</label>
    </ligand>
</feature>
<proteinExistence type="inferred from homology"/>
<feature type="binding site" evidence="6">
    <location>
        <begin position="295"/>
        <end position="296"/>
    </location>
    <ligand>
        <name>substrate</name>
    </ligand>
</feature>
<feature type="binding site" evidence="6">
    <location>
        <position position="57"/>
    </location>
    <ligand>
        <name>Zn(2+)</name>
        <dbReference type="ChEBI" id="CHEBI:29105"/>
        <label>1</label>
    </ligand>
</feature>
<keyword evidence="4 6" id="KW-0378">Hydrolase</keyword>
<dbReference type="EC" id="3.5.2.3" evidence="6"/>
<dbReference type="GO" id="GO:0044205">
    <property type="term" value="P:'de novo' UMP biosynthetic process"/>
    <property type="evidence" value="ECO:0007669"/>
    <property type="project" value="UniProtKB-UniRule"/>
</dbReference>
<name>A0A1M4WUL0_9CLOT</name>
<dbReference type="GO" id="GO:0005737">
    <property type="term" value="C:cytoplasm"/>
    <property type="evidence" value="ECO:0007669"/>
    <property type="project" value="TreeGrafter"/>
</dbReference>
<dbReference type="HAMAP" id="MF_00220_B">
    <property type="entry name" value="PyrC_classI_B"/>
    <property type="match status" value="1"/>
</dbReference>
<dbReference type="InterPro" id="IPR004722">
    <property type="entry name" value="DHOase"/>
</dbReference>
<dbReference type="Proteomes" id="UP000184035">
    <property type="component" value="Unassembled WGS sequence"/>
</dbReference>
<evidence type="ECO:0000256" key="5">
    <source>
        <dbReference type="ARBA" id="ARBA00022975"/>
    </source>
</evidence>
<dbReference type="NCBIfam" id="TIGR00857">
    <property type="entry name" value="pyrC_multi"/>
    <property type="match status" value="1"/>
</dbReference>
<evidence type="ECO:0000256" key="1">
    <source>
        <dbReference type="ARBA" id="ARBA00002368"/>
    </source>
</evidence>
<dbReference type="EMBL" id="FQVM01000014">
    <property type="protein sequence ID" value="SHE84857.1"/>
    <property type="molecule type" value="Genomic_DNA"/>
</dbReference>
<dbReference type="RefSeq" id="WP_072896109.1">
    <property type="nucleotide sequence ID" value="NZ_FQVM01000014.1"/>
</dbReference>
<comment type="similarity">
    <text evidence="2 6">Belongs to the metallo-dependent hydrolases superfamily. DHOase family. Class I DHOase subfamily.</text>
</comment>
<dbReference type="PROSITE" id="PS00483">
    <property type="entry name" value="DIHYDROOROTASE_2"/>
    <property type="match status" value="1"/>
</dbReference>
<keyword evidence="6" id="KW-0862">Zinc</keyword>
<evidence type="ECO:0000313" key="9">
    <source>
        <dbReference type="Proteomes" id="UP000184035"/>
    </source>
</evidence>
<dbReference type="InterPro" id="IPR006680">
    <property type="entry name" value="Amidohydro-rel"/>
</dbReference>
<dbReference type="Pfam" id="PF01979">
    <property type="entry name" value="Amidohydro_1"/>
    <property type="match status" value="1"/>
</dbReference>
<keyword evidence="5 6" id="KW-0665">Pyrimidine biosynthesis</keyword>
<feature type="binding site" evidence="6">
    <location>
        <position position="59"/>
    </location>
    <ligand>
        <name>Zn(2+)</name>
        <dbReference type="ChEBI" id="CHEBI:29105"/>
        <label>1</label>
    </ligand>
</feature>
<comment type="catalytic activity">
    <reaction evidence="6">
        <text>(S)-dihydroorotate + H2O = N-carbamoyl-L-aspartate + H(+)</text>
        <dbReference type="Rhea" id="RHEA:24296"/>
        <dbReference type="ChEBI" id="CHEBI:15377"/>
        <dbReference type="ChEBI" id="CHEBI:15378"/>
        <dbReference type="ChEBI" id="CHEBI:30864"/>
        <dbReference type="ChEBI" id="CHEBI:32814"/>
        <dbReference type="EC" id="3.5.2.3"/>
    </reaction>
</comment>
<dbReference type="OrthoDB" id="9765462at2"/>
<evidence type="ECO:0000256" key="4">
    <source>
        <dbReference type="ARBA" id="ARBA00022801"/>
    </source>
</evidence>
<comment type="function">
    <text evidence="1 6">Catalyzes the reversible cyclization of carbamoyl aspartate to dihydroorotate.</text>
</comment>
<sequence>MDLLIKNANIVDYSHSFYGDIYIKNGKIQEVGREISKDCKVIDAKGLTLMPSFIDMHAHFREPGFTYKEDIESGSKAAVRGGYTAVNLMANTRPICSTKEILNLVENRAKEVNLIDINQCISVTKNFDGVTLDHLDDFKKEEIVAISDDGKGVSDAKVMMKAMNKAKENNWVVISHAESKEFSDIDMRLAENMMTWRDITLAKVTGCKLHMAHVSTKEAMKYIIEGKCDGVNVTCEVTPHHIVLNNKISNYRVNPPIREEEDVNFLIKAIAHGDVDVIGTDHAPHTKEDKEKGAPGLVGIETAFPICFTKLVKENIITLNKLSKMMSQKPAELLGFNKGKICPGYDGDVVLLDLEKEVIIDSSKFESKGKNTPFDGYKVYGEVVLTVKEGEIVYEG</sequence>
<evidence type="ECO:0000256" key="3">
    <source>
        <dbReference type="ARBA" id="ARBA00022723"/>
    </source>
</evidence>
<protein>
    <recommendedName>
        <fullName evidence="6">Dihydroorotase</fullName>
        <shortName evidence="6">DHOase</shortName>
        <ecNumber evidence="6">3.5.2.3</ecNumber>
    </recommendedName>
</protein>
<accession>A0A1M4WUL0</accession>
<dbReference type="AlphaFoldDB" id="A0A1M4WUL0"/>
<feature type="binding site" evidence="6">
    <location>
        <position position="91"/>
    </location>
    <ligand>
        <name>substrate</name>
    </ligand>
</feature>
<feature type="binding site" evidence="6">
    <location>
        <position position="254"/>
    </location>
    <ligand>
        <name>substrate</name>
    </ligand>
</feature>
<keyword evidence="3 6" id="KW-0479">Metal-binding</keyword>
<feature type="binding site" evidence="6">
    <location>
        <position position="213"/>
    </location>
    <ligand>
        <name>Zn(2+)</name>
        <dbReference type="ChEBI" id="CHEBI:29105"/>
        <label>2</label>
    </ligand>
</feature>